<dbReference type="Proteomes" id="UP000801864">
    <property type="component" value="Unassembled WGS sequence"/>
</dbReference>
<dbReference type="InterPro" id="IPR013087">
    <property type="entry name" value="Znf_C2H2_type"/>
</dbReference>
<sequence length="830" mass="92806">MEPKIAPLVNRSLTLFETLSDSLSSNQGECSTTRSHLARFRLWVGSLGAHRASGGRSLEYRLRDSSFVRNHIISLLQELVSSIGEGIELANTESDDKKTLDDADLDLELYFQSDDADEQSEITNILGDIGHIIDCLLRLSITIRNPARHDQFNSRVGVDIVSSYTQWDINHIREKFSRLDDKLVDRLGMAMSRRRQYIKYREDHSKKLAHGLLGEHGEGENATTIASSIPKKLKDEENNAIFTKMDALLDNMSEASGTSYANSIAATNELRVPSIPKEYIDGPFLCPICHTLIIINDRNSWKKHVFRDLQPYVCLFDNCSSPSQVYQRRKDWVAHMKQEHWVSWSCSFGCSKSFRSQESFEKHATTVHGQDFESIDLQAVLNLCRFPSDTNTVGTCPFCFDYEIKSDKSYQSHVGDHLERLALFVLPKTLFYDDSDVSDEDNDDDDDGDDDEQLQRQQQSSNISDGEQPVLESIESSDSFTSATEEGNNSTFKTTELGTKTEDFQTEYEDLYDESDASSEVALSSIRGFGNMRRPPSLQPGFPRLANRESFDSTVSTSTEEDMSSEYPELRPPAAQRLFAELQDFPSNDESSIIYSPGLRSLRSMTPASSDEDGDGDDNIDDNDSDEDGDGDDNIDDNDSDEDGDGDDNIDDDNIDDSDSDIEMRLMEDGEPGIHLQVSRGGGSWESEEPDEGNTESTHPLMDYNMQLELLEQANKKRLMMARRQEQSEMEGIPRDGQPSTPAGPSKQPSPDMSPMAAKSGASYNLKDQIMHIISRIGSLGFPSPNPDDGQSLETSNAPNAPNAMDFLGNHVEFHMAPHLDNEADEESIG</sequence>
<feature type="compositionally biased region" description="Acidic residues" evidence="2">
    <location>
        <begin position="435"/>
        <end position="452"/>
    </location>
</feature>
<feature type="region of interest" description="Disordered" evidence="2">
    <location>
        <begin position="778"/>
        <end position="806"/>
    </location>
</feature>
<feature type="compositionally biased region" description="Polar residues" evidence="2">
    <location>
        <begin position="738"/>
        <end position="751"/>
    </location>
</feature>
<dbReference type="Pfam" id="PF26082">
    <property type="entry name" value="zf-C2H2_AcuF"/>
    <property type="match status" value="1"/>
</dbReference>
<evidence type="ECO:0000313" key="4">
    <source>
        <dbReference type="EMBL" id="KAF3071412.1"/>
    </source>
</evidence>
<evidence type="ECO:0000256" key="1">
    <source>
        <dbReference type="PROSITE-ProRule" id="PRU00042"/>
    </source>
</evidence>
<dbReference type="PANTHER" id="PTHR35391">
    <property type="entry name" value="C2H2-TYPE DOMAIN-CONTAINING PROTEIN-RELATED"/>
    <property type="match status" value="1"/>
</dbReference>
<reference evidence="4 5" key="1">
    <citation type="submission" date="2018-06" db="EMBL/GenBank/DDBJ databases">
        <title>Genome analysis of cellulolytic fungus Trichoderma lentiforme CFAM-422.</title>
        <authorList>
            <person name="Steindorff A.S."/>
            <person name="Formighieri E.F."/>
            <person name="Midorikawa G.E.O."/>
            <person name="Tamietti M.S."/>
            <person name="Ramos E.Z."/>
            <person name="Silva A.S."/>
            <person name="Bon E.P.S."/>
            <person name="Mendes T.D."/>
            <person name="Damaso M.C.T."/>
            <person name="Favaro L.C.L."/>
        </authorList>
    </citation>
    <scope>NUCLEOTIDE SEQUENCE [LARGE SCALE GENOMIC DNA]</scope>
    <source>
        <strain evidence="4 5">CFAM-422</strain>
    </source>
</reference>
<feature type="compositionally biased region" description="Polar residues" evidence="2">
    <location>
        <begin position="474"/>
        <end position="498"/>
    </location>
</feature>
<feature type="domain" description="C2H2-type" evidence="3">
    <location>
        <begin position="344"/>
        <end position="373"/>
    </location>
</feature>
<dbReference type="AlphaFoldDB" id="A0A9P4XG76"/>
<keyword evidence="5" id="KW-1185">Reference proteome</keyword>
<keyword evidence="1" id="KW-0862">Zinc</keyword>
<dbReference type="PANTHER" id="PTHR35391:SF7">
    <property type="entry name" value="C2H2-TYPE DOMAIN-CONTAINING PROTEIN"/>
    <property type="match status" value="1"/>
</dbReference>
<feature type="compositionally biased region" description="Acidic residues" evidence="2">
    <location>
        <begin position="610"/>
        <end position="661"/>
    </location>
</feature>
<feature type="compositionally biased region" description="Polar residues" evidence="2">
    <location>
        <begin position="585"/>
        <end position="594"/>
    </location>
</feature>
<organism evidence="4 5">
    <name type="scientific">Trichoderma lentiforme</name>
    <dbReference type="NCBI Taxonomy" id="1567552"/>
    <lineage>
        <taxon>Eukaryota</taxon>
        <taxon>Fungi</taxon>
        <taxon>Dikarya</taxon>
        <taxon>Ascomycota</taxon>
        <taxon>Pezizomycotina</taxon>
        <taxon>Sordariomycetes</taxon>
        <taxon>Hypocreomycetidae</taxon>
        <taxon>Hypocreales</taxon>
        <taxon>Hypocreaceae</taxon>
        <taxon>Trichoderma</taxon>
    </lineage>
</organism>
<feature type="region of interest" description="Disordered" evidence="2">
    <location>
        <begin position="528"/>
        <end position="700"/>
    </location>
</feature>
<keyword evidence="1" id="KW-0863">Zinc-finger</keyword>
<gene>
    <name evidence="4" type="ORF">CFAM422_006400</name>
</gene>
<name>A0A9P4XG76_9HYPO</name>
<feature type="region of interest" description="Disordered" evidence="2">
    <location>
        <begin position="435"/>
        <end position="501"/>
    </location>
</feature>
<evidence type="ECO:0000259" key="3">
    <source>
        <dbReference type="PROSITE" id="PS50157"/>
    </source>
</evidence>
<dbReference type="PROSITE" id="PS00028">
    <property type="entry name" value="ZINC_FINGER_C2H2_1"/>
    <property type="match status" value="1"/>
</dbReference>
<accession>A0A9P4XG76</accession>
<evidence type="ECO:0000256" key="2">
    <source>
        <dbReference type="SAM" id="MobiDB-lite"/>
    </source>
</evidence>
<keyword evidence="1" id="KW-0479">Metal-binding</keyword>
<protein>
    <recommendedName>
        <fullName evidence="3">C2H2-type domain-containing protein</fullName>
    </recommendedName>
</protein>
<dbReference type="EMBL" id="QLNT01000010">
    <property type="protein sequence ID" value="KAF3071412.1"/>
    <property type="molecule type" value="Genomic_DNA"/>
</dbReference>
<feature type="region of interest" description="Disordered" evidence="2">
    <location>
        <begin position="721"/>
        <end position="763"/>
    </location>
</feature>
<dbReference type="SMART" id="SM00355">
    <property type="entry name" value="ZnF_C2H2"/>
    <property type="match status" value="3"/>
</dbReference>
<dbReference type="InterPro" id="IPR058925">
    <property type="entry name" value="zf-C2H2_AcuF"/>
</dbReference>
<comment type="caution">
    <text evidence="4">The sequence shown here is derived from an EMBL/GenBank/DDBJ whole genome shotgun (WGS) entry which is preliminary data.</text>
</comment>
<proteinExistence type="predicted"/>
<evidence type="ECO:0000313" key="5">
    <source>
        <dbReference type="Proteomes" id="UP000801864"/>
    </source>
</evidence>
<dbReference type="PROSITE" id="PS50157">
    <property type="entry name" value="ZINC_FINGER_C2H2_2"/>
    <property type="match status" value="1"/>
</dbReference>
<dbReference type="GO" id="GO:0008270">
    <property type="term" value="F:zinc ion binding"/>
    <property type="evidence" value="ECO:0007669"/>
    <property type="project" value="UniProtKB-KW"/>
</dbReference>
<feature type="compositionally biased region" description="Polar residues" evidence="2">
    <location>
        <begin position="455"/>
        <end position="465"/>
    </location>
</feature>